<name>A0A9Q1RRB3_9SOLA</name>
<organism evidence="2 3">
    <name type="scientific">Anisodus acutangulus</name>
    <dbReference type="NCBI Taxonomy" id="402998"/>
    <lineage>
        <taxon>Eukaryota</taxon>
        <taxon>Viridiplantae</taxon>
        <taxon>Streptophyta</taxon>
        <taxon>Embryophyta</taxon>
        <taxon>Tracheophyta</taxon>
        <taxon>Spermatophyta</taxon>
        <taxon>Magnoliopsida</taxon>
        <taxon>eudicotyledons</taxon>
        <taxon>Gunneridae</taxon>
        <taxon>Pentapetalae</taxon>
        <taxon>asterids</taxon>
        <taxon>lamiids</taxon>
        <taxon>Solanales</taxon>
        <taxon>Solanaceae</taxon>
        <taxon>Solanoideae</taxon>
        <taxon>Hyoscyameae</taxon>
        <taxon>Anisodus</taxon>
    </lineage>
</organism>
<keyword evidence="3" id="KW-1185">Reference proteome</keyword>
<evidence type="ECO:0000256" key="1">
    <source>
        <dbReference type="SAM" id="MobiDB-lite"/>
    </source>
</evidence>
<gene>
    <name evidence="2" type="ORF">K7X08_032602</name>
</gene>
<protein>
    <submittedName>
        <fullName evidence="2">Uncharacterized protein</fullName>
    </submittedName>
</protein>
<proteinExistence type="predicted"/>
<feature type="compositionally biased region" description="Basic and acidic residues" evidence="1">
    <location>
        <begin position="27"/>
        <end position="39"/>
    </location>
</feature>
<dbReference type="Proteomes" id="UP001152561">
    <property type="component" value="Unassembled WGS sequence"/>
</dbReference>
<dbReference type="EMBL" id="JAJAGQ010000003">
    <property type="protein sequence ID" value="KAJ8568905.1"/>
    <property type="molecule type" value="Genomic_DNA"/>
</dbReference>
<feature type="compositionally biased region" description="Polar residues" evidence="1">
    <location>
        <begin position="102"/>
        <end position="112"/>
    </location>
</feature>
<evidence type="ECO:0000313" key="3">
    <source>
        <dbReference type="Proteomes" id="UP001152561"/>
    </source>
</evidence>
<accession>A0A9Q1RRB3</accession>
<sequence length="112" mass="11916">MQIGHLCPAEPIPQKGVMKRPGKQAWKKPEGVHGVQNKEKRGKRAVVKTNTAGTQQNLPAEPTTGTAQDTGHAEKSTSDWQTAKGGSPAKVKPPNHELAITNGFNPLTVGSF</sequence>
<feature type="compositionally biased region" description="Polar residues" evidence="1">
    <location>
        <begin position="48"/>
        <end position="69"/>
    </location>
</feature>
<dbReference type="AlphaFoldDB" id="A0A9Q1RRB3"/>
<comment type="caution">
    <text evidence="2">The sequence shown here is derived from an EMBL/GenBank/DDBJ whole genome shotgun (WGS) entry which is preliminary data.</text>
</comment>
<feature type="compositionally biased region" description="Basic residues" evidence="1">
    <location>
        <begin position="17"/>
        <end position="26"/>
    </location>
</feature>
<evidence type="ECO:0000313" key="2">
    <source>
        <dbReference type="EMBL" id="KAJ8568905.1"/>
    </source>
</evidence>
<reference evidence="3" key="1">
    <citation type="journal article" date="2023" name="Proc. Natl. Acad. Sci. U.S.A.">
        <title>Genomic and structural basis for evolution of tropane alkaloid biosynthesis.</title>
        <authorList>
            <person name="Wanga Y.-J."/>
            <person name="Taina T."/>
            <person name="Yua J.-Y."/>
            <person name="Lia J."/>
            <person name="Xua B."/>
            <person name="Chenc J."/>
            <person name="D'Auriad J.C."/>
            <person name="Huanga J.-P."/>
            <person name="Huanga S.-X."/>
        </authorList>
    </citation>
    <scope>NUCLEOTIDE SEQUENCE [LARGE SCALE GENOMIC DNA]</scope>
    <source>
        <strain evidence="3">cv. KIB-2019</strain>
    </source>
</reference>
<feature type="region of interest" description="Disordered" evidence="1">
    <location>
        <begin position="1"/>
        <end position="112"/>
    </location>
</feature>